<evidence type="ECO:0000256" key="4">
    <source>
        <dbReference type="ARBA" id="ARBA00022729"/>
    </source>
</evidence>
<accession>A0A8J5ETS2</accession>
<dbReference type="AlphaFoldDB" id="A0A8J5ETS2"/>
<organism evidence="9 10">
    <name type="scientific">Zingiber officinale</name>
    <name type="common">Ginger</name>
    <name type="synonym">Amomum zingiber</name>
    <dbReference type="NCBI Taxonomy" id="94328"/>
    <lineage>
        <taxon>Eukaryota</taxon>
        <taxon>Viridiplantae</taxon>
        <taxon>Streptophyta</taxon>
        <taxon>Embryophyta</taxon>
        <taxon>Tracheophyta</taxon>
        <taxon>Spermatophyta</taxon>
        <taxon>Magnoliopsida</taxon>
        <taxon>Liliopsida</taxon>
        <taxon>Zingiberales</taxon>
        <taxon>Zingiberaceae</taxon>
        <taxon>Zingiber</taxon>
    </lineage>
</organism>
<evidence type="ECO:0000256" key="6">
    <source>
        <dbReference type="ARBA" id="ARBA00023295"/>
    </source>
</evidence>
<dbReference type="SUPFAM" id="SSF51445">
    <property type="entry name" value="(Trans)glycosidases"/>
    <property type="match status" value="1"/>
</dbReference>
<name>A0A8J5ETS2_ZINOF</name>
<keyword evidence="10" id="KW-1185">Reference proteome</keyword>
<protein>
    <recommendedName>
        <fullName evidence="3">glucan endo-1,3-beta-D-glucosidase</fullName>
        <ecNumber evidence="3">3.2.1.39</ecNumber>
    </recommendedName>
</protein>
<dbReference type="EC" id="3.2.1.39" evidence="3"/>
<proteinExistence type="inferred from homology"/>
<dbReference type="PANTHER" id="PTHR32227">
    <property type="entry name" value="GLUCAN ENDO-1,3-BETA-GLUCOSIDASE BG1-RELATED-RELATED"/>
    <property type="match status" value="1"/>
</dbReference>
<comment type="similarity">
    <text evidence="2 7">Belongs to the glycosyl hydrolase 17 family.</text>
</comment>
<keyword evidence="6" id="KW-0326">Glycosidase</keyword>
<dbReference type="FunFam" id="3.20.20.80:FF:000005">
    <property type="entry name" value="Glucan endo-1,3-beta-glucosidase 14"/>
    <property type="match status" value="1"/>
</dbReference>
<evidence type="ECO:0000256" key="3">
    <source>
        <dbReference type="ARBA" id="ARBA00012780"/>
    </source>
</evidence>
<feature type="compositionally biased region" description="Low complexity" evidence="8">
    <location>
        <begin position="446"/>
        <end position="461"/>
    </location>
</feature>
<dbReference type="Pfam" id="PF00332">
    <property type="entry name" value="Glyco_hydro_17"/>
    <property type="match status" value="1"/>
</dbReference>
<reference evidence="9 10" key="1">
    <citation type="submission" date="2020-08" db="EMBL/GenBank/DDBJ databases">
        <title>Plant Genome Project.</title>
        <authorList>
            <person name="Zhang R.-G."/>
        </authorList>
    </citation>
    <scope>NUCLEOTIDE SEQUENCE [LARGE SCALE GENOMIC DNA]</scope>
    <source>
        <tissue evidence="9">Rhizome</tissue>
    </source>
</reference>
<evidence type="ECO:0000256" key="1">
    <source>
        <dbReference type="ARBA" id="ARBA00000382"/>
    </source>
</evidence>
<dbReference type="InterPro" id="IPR000490">
    <property type="entry name" value="Glyco_hydro_17"/>
</dbReference>
<dbReference type="GO" id="GO:0042973">
    <property type="term" value="F:glucan endo-1,3-beta-D-glucosidase activity"/>
    <property type="evidence" value="ECO:0007669"/>
    <property type="project" value="UniProtKB-EC"/>
</dbReference>
<evidence type="ECO:0000256" key="8">
    <source>
        <dbReference type="SAM" id="MobiDB-lite"/>
    </source>
</evidence>
<comment type="caution">
    <text evidence="9">The sequence shown here is derived from an EMBL/GenBank/DDBJ whole genome shotgun (WGS) entry which is preliminary data.</text>
</comment>
<sequence>MLFILKFNTNWENDRGSDDKTSVKELEKLSPKKGVINQPVEDILQKGLAVHLHLLLLLMEKRHLLLLIFALFHTFPSAHVAKGKVVLNFVEAESIAEIFGGERQKGRIYFTDKSFAVSQSFIGVNYGQVADNLPPPSVTAALLQSTTISKLRLYGVDPAVIQSFAGTNISLVIGVANADVASLASDPAAAASWVSANVFPYVGASSISIVSVGNEALDSGDSSLASNLLPAMQNLLYALSASTAASAVKVSTVHSMTVLSQSDPPSSGAFRPEFVDTLKGILSFLRDSGAPFMINPYPYFAYASDPRPETLAFCLFQSNPGRVDGGSKLAYTNMFDAQVDAVRSAINALGFPEVEIVVAETGWPYKGDPDEVGASVDNAKAFVGNLVAHLRSLTGTPLMPGRSVDTYLFSLYDEGLKPGPTSERSFGLYRADQTMNYDAGLAKSVSTSNAAASPPQSNATSDPTLQSPTAPPVGMTTGLTQPVGWCGPGATLQSAAEGGSLQPAVQCFSAVGSRVAIRLGHLFSCVALTLLMLTQ</sequence>
<evidence type="ECO:0000256" key="7">
    <source>
        <dbReference type="RuleBase" id="RU004335"/>
    </source>
</evidence>
<dbReference type="GO" id="GO:0005975">
    <property type="term" value="P:carbohydrate metabolic process"/>
    <property type="evidence" value="ECO:0007669"/>
    <property type="project" value="InterPro"/>
</dbReference>
<keyword evidence="5" id="KW-0378">Hydrolase</keyword>
<gene>
    <name evidence="9" type="ORF">ZIOFF_071961</name>
</gene>
<dbReference type="InterPro" id="IPR017853">
    <property type="entry name" value="GH"/>
</dbReference>
<evidence type="ECO:0000256" key="5">
    <source>
        <dbReference type="ARBA" id="ARBA00022801"/>
    </source>
</evidence>
<evidence type="ECO:0000256" key="2">
    <source>
        <dbReference type="ARBA" id="ARBA00008773"/>
    </source>
</evidence>
<dbReference type="Gene3D" id="3.20.20.80">
    <property type="entry name" value="Glycosidases"/>
    <property type="match status" value="1"/>
</dbReference>
<evidence type="ECO:0000313" key="9">
    <source>
        <dbReference type="EMBL" id="KAG6470881.1"/>
    </source>
</evidence>
<dbReference type="Proteomes" id="UP000734854">
    <property type="component" value="Unassembled WGS sequence"/>
</dbReference>
<feature type="region of interest" description="Disordered" evidence="8">
    <location>
        <begin position="446"/>
        <end position="478"/>
    </location>
</feature>
<dbReference type="InterPro" id="IPR044965">
    <property type="entry name" value="Glyco_hydro_17_plant"/>
</dbReference>
<comment type="catalytic activity">
    <reaction evidence="1">
        <text>Hydrolysis of (1-&gt;3)-beta-D-glucosidic linkages in (1-&gt;3)-beta-D-glucans.</text>
        <dbReference type="EC" id="3.2.1.39"/>
    </reaction>
</comment>
<keyword evidence="4" id="KW-0732">Signal</keyword>
<evidence type="ECO:0000313" key="10">
    <source>
        <dbReference type="Proteomes" id="UP000734854"/>
    </source>
</evidence>
<dbReference type="EMBL" id="JACMSC010000021">
    <property type="protein sequence ID" value="KAG6470881.1"/>
    <property type="molecule type" value="Genomic_DNA"/>
</dbReference>